<dbReference type="Pfam" id="PF00202">
    <property type="entry name" value="Aminotran_3"/>
    <property type="match status" value="1"/>
</dbReference>
<comment type="caution">
    <text evidence="5">The sequence shown here is derived from an EMBL/GenBank/DDBJ whole genome shotgun (WGS) entry which is preliminary data.</text>
</comment>
<gene>
    <name evidence="5" type="ORF">S03H2_70913</name>
</gene>
<sequence>EEKLVENSARMGEYLLGSLEELEMEFDEVSGARGRGLMCAFDMPTNAERDRLFGELIKNKLLVPKCGERTIRFRPHLDVTREDIDKGLGIIRETLAGMK</sequence>
<organism evidence="5">
    <name type="scientific">marine sediment metagenome</name>
    <dbReference type="NCBI Taxonomy" id="412755"/>
    <lineage>
        <taxon>unclassified sequences</taxon>
        <taxon>metagenomes</taxon>
        <taxon>ecological metagenomes</taxon>
    </lineage>
</organism>
<dbReference type="SUPFAM" id="SSF53383">
    <property type="entry name" value="PLP-dependent transferases"/>
    <property type="match status" value="1"/>
</dbReference>
<evidence type="ECO:0000256" key="3">
    <source>
        <dbReference type="ARBA" id="ARBA00022576"/>
    </source>
</evidence>
<evidence type="ECO:0000313" key="5">
    <source>
        <dbReference type="EMBL" id="GAH97978.1"/>
    </source>
</evidence>
<evidence type="ECO:0000256" key="4">
    <source>
        <dbReference type="ARBA" id="ARBA00022679"/>
    </source>
</evidence>
<comment type="cofactor">
    <cofactor evidence="1">
        <name>pyridoxal 5'-phosphate</name>
        <dbReference type="ChEBI" id="CHEBI:597326"/>
    </cofactor>
</comment>
<dbReference type="Gene3D" id="3.90.1150.10">
    <property type="entry name" value="Aspartate Aminotransferase, domain 1"/>
    <property type="match status" value="1"/>
</dbReference>
<dbReference type="PANTHER" id="PTHR43206:SF2">
    <property type="entry name" value="4-AMINOBUTYRATE AMINOTRANSFERASE GABT"/>
    <property type="match status" value="1"/>
</dbReference>
<dbReference type="AlphaFoldDB" id="X1LV49"/>
<dbReference type="EMBL" id="BARU01047279">
    <property type="protein sequence ID" value="GAH97978.1"/>
    <property type="molecule type" value="Genomic_DNA"/>
</dbReference>
<dbReference type="GO" id="GO:0009450">
    <property type="term" value="P:gamma-aminobutyric acid catabolic process"/>
    <property type="evidence" value="ECO:0007669"/>
    <property type="project" value="TreeGrafter"/>
</dbReference>
<comment type="similarity">
    <text evidence="2">Belongs to the class-III pyridoxal-phosphate-dependent aminotransferase family.</text>
</comment>
<keyword evidence="4" id="KW-0808">Transferase</keyword>
<feature type="non-terminal residue" evidence="5">
    <location>
        <position position="1"/>
    </location>
</feature>
<accession>X1LV49</accession>
<dbReference type="InterPro" id="IPR015424">
    <property type="entry name" value="PyrdxlP-dep_Trfase"/>
</dbReference>
<dbReference type="PANTHER" id="PTHR43206">
    <property type="entry name" value="AMINOTRANSFERASE"/>
    <property type="match status" value="1"/>
</dbReference>
<dbReference type="GO" id="GO:0008483">
    <property type="term" value="F:transaminase activity"/>
    <property type="evidence" value="ECO:0007669"/>
    <property type="project" value="UniProtKB-KW"/>
</dbReference>
<evidence type="ECO:0000256" key="1">
    <source>
        <dbReference type="ARBA" id="ARBA00001933"/>
    </source>
</evidence>
<proteinExistence type="inferred from homology"/>
<dbReference type="GO" id="GO:0030170">
    <property type="term" value="F:pyridoxal phosphate binding"/>
    <property type="evidence" value="ECO:0007669"/>
    <property type="project" value="InterPro"/>
</dbReference>
<dbReference type="InterPro" id="IPR005814">
    <property type="entry name" value="Aminotrans_3"/>
</dbReference>
<reference evidence="5" key="1">
    <citation type="journal article" date="2014" name="Front. Microbiol.">
        <title>High frequency of phylogenetically diverse reductive dehalogenase-homologous genes in deep subseafloor sedimentary metagenomes.</title>
        <authorList>
            <person name="Kawai M."/>
            <person name="Futagami T."/>
            <person name="Toyoda A."/>
            <person name="Takaki Y."/>
            <person name="Nishi S."/>
            <person name="Hori S."/>
            <person name="Arai W."/>
            <person name="Tsubouchi T."/>
            <person name="Morono Y."/>
            <person name="Uchiyama I."/>
            <person name="Ito T."/>
            <person name="Fujiyama A."/>
            <person name="Inagaki F."/>
            <person name="Takami H."/>
        </authorList>
    </citation>
    <scope>NUCLEOTIDE SEQUENCE</scope>
    <source>
        <strain evidence="5">Expedition CK06-06</strain>
    </source>
</reference>
<keyword evidence="3" id="KW-0032">Aminotransferase</keyword>
<evidence type="ECO:0000256" key="2">
    <source>
        <dbReference type="ARBA" id="ARBA00008954"/>
    </source>
</evidence>
<name>X1LV49_9ZZZZ</name>
<dbReference type="InterPro" id="IPR015422">
    <property type="entry name" value="PyrdxlP-dep_Trfase_small"/>
</dbReference>
<protein>
    <submittedName>
        <fullName evidence="5">Uncharacterized protein</fullName>
    </submittedName>
</protein>